<dbReference type="InterPro" id="IPR038257">
    <property type="entry name" value="CRISPR-assoc_Cas3_HD_sf"/>
</dbReference>
<evidence type="ECO:0000256" key="5">
    <source>
        <dbReference type="ARBA" id="ARBA00022801"/>
    </source>
</evidence>
<evidence type="ECO:0000256" key="7">
    <source>
        <dbReference type="ARBA" id="ARBA00022840"/>
    </source>
</evidence>
<evidence type="ECO:0000256" key="4">
    <source>
        <dbReference type="ARBA" id="ARBA00022741"/>
    </source>
</evidence>
<dbReference type="InterPro" id="IPR006483">
    <property type="entry name" value="CRISPR-assoc_Cas3_HD"/>
</dbReference>
<dbReference type="SUPFAM" id="SSF52540">
    <property type="entry name" value="P-loop containing nucleoside triphosphate hydrolases"/>
    <property type="match status" value="1"/>
</dbReference>
<keyword evidence="5" id="KW-0378">Hydrolase</keyword>
<dbReference type="AlphaFoldDB" id="A0A348HDQ5"/>
<dbReference type="InterPro" id="IPR013395">
    <property type="entry name" value="CRISPR-assoc_Cas3_yers"/>
</dbReference>
<dbReference type="GO" id="GO:0051607">
    <property type="term" value="P:defense response to virus"/>
    <property type="evidence" value="ECO:0007669"/>
    <property type="project" value="UniProtKB-KW"/>
</dbReference>
<evidence type="ECO:0000256" key="2">
    <source>
        <dbReference type="ARBA" id="ARBA00009046"/>
    </source>
</evidence>
<sequence>MNILLISQCQKNALKETRRILDQFAERKGERTWQTSITNAGLNTLRMLLRKRARRNTAVACHWIRGQNHSELLWIVGNASQFNETGTVPTNMTRRDILRQDDEDNWHALDKVRWLASIAALFHDLGKATDAFQEKLRGKKLERNRYRHEWVSLRLLEAFVGQDSDEQWLKRLCSQEGKATSAWLDMMKKDGIDVPAAPPFRGLPPLASAIGWLIVTHHRLPLMPSFQDDGSQSWLGDKAVRWQDELTSGLHNVTAYWNEAFRPIEDDISVWWKCSQGLPVADPNWHKRAKRLAEQAFKAPWWKEDHSSLLASPYIMHLARLCLMMADHHYSSLSKGMDDRFKPRVLYANTMLDRQAWPNVKRQPNQTLTDHLLGVTRCAGEVAHRLPSLEKGLRGITQHRLFRRRSCLARFRWQDRAFDLAESLQERSQQQGFFGVNMASTGCGKTLANGRIMYALAHPRRGARFTVALGLRTLTLQTGNAYRRHLKLSEDDLAIRVGGSAQMALYRHAIDQNEKESLSGSSSDEALINDGSQIDYVDRLDPHPLLHTFIHDPRAQQFISAPIMTCTIDHLMPATESIRGGHQIAPMLRLMTSDLVLDEPDDFDIKDFPALTRLVYWAGLYGSRVMLSSATLPPFMVQGLFEAYKTGRQQFRQHQGDPAAQDAICCAWFDEQHCSASNCSTQEDFEHAHDAFVRQRHAFLEEKTLQQPIRHGSILSTERIRHSPDTLYEDMAERLIAQAVALHKKHHGTAPDGQHVSFGLIRMANINPLVAVAHRMFSQEAPRGIVIHLCVYHSQFPLLLRSRKEQMLDAILDRHDPDAIYHHPDIAPLLAEAPNQQHIFIVLGSPVTEVGRDHDYDWAIVEPSSIRSIIQLAGRVQRHRQTPSATPNIALLNTNLCAIKYPQSPAFMRPGFEDDRRWHLQKHYLDQGLLPDGFLNGIDSRPRLVTPAFSRPPNPRQYLAPSDTLCSLEHQRIGYVMKPAFHARYPTIRPQPVVGAFSVYQHPYVTLTGILPQHQPFREQVRRQADFAFMPDESFEHESFCRVQDDYEQTLNTTVEYLIERTDLKPSCNVRPWGDADYLRALTALANLMQISVEECAWRFGRLTLPDVEQENGAPKKWAYHPVVGISHYSD</sequence>
<evidence type="ECO:0000256" key="6">
    <source>
        <dbReference type="ARBA" id="ARBA00022806"/>
    </source>
</evidence>
<organism evidence="10 11">
    <name type="scientific">Zymobacter palmae</name>
    <dbReference type="NCBI Taxonomy" id="33074"/>
    <lineage>
        <taxon>Bacteria</taxon>
        <taxon>Pseudomonadati</taxon>
        <taxon>Pseudomonadota</taxon>
        <taxon>Gammaproteobacteria</taxon>
        <taxon>Oceanospirillales</taxon>
        <taxon>Halomonadaceae</taxon>
        <taxon>Zymobacter group</taxon>
        <taxon>Zymobacter</taxon>
    </lineage>
</organism>
<name>A0A348HDQ5_9GAMM</name>
<dbReference type="InterPro" id="IPR027417">
    <property type="entry name" value="P-loop_NTPase"/>
</dbReference>
<keyword evidence="4" id="KW-0547">Nucleotide-binding</keyword>
<proteinExistence type="inferred from homology"/>
<dbReference type="GO" id="GO:0016787">
    <property type="term" value="F:hydrolase activity"/>
    <property type="evidence" value="ECO:0007669"/>
    <property type="project" value="UniProtKB-KW"/>
</dbReference>
<evidence type="ECO:0000313" key="10">
    <source>
        <dbReference type="EMBL" id="BBG29757.1"/>
    </source>
</evidence>
<dbReference type="EMBL" id="AP018933">
    <property type="protein sequence ID" value="BBG29757.1"/>
    <property type="molecule type" value="Genomic_DNA"/>
</dbReference>
<evidence type="ECO:0000313" key="11">
    <source>
        <dbReference type="Proteomes" id="UP000267342"/>
    </source>
</evidence>
<dbReference type="NCBIfam" id="TIGR02562">
    <property type="entry name" value="cas3_yersinia"/>
    <property type="match status" value="1"/>
</dbReference>
<reference evidence="10 11" key="1">
    <citation type="submission" date="2018-09" db="EMBL/GenBank/DDBJ databases">
        <title>Zymobacter palmae IAM14233 (=T109) whole genome analysis.</title>
        <authorList>
            <person name="Yanase H."/>
        </authorList>
    </citation>
    <scope>NUCLEOTIDE SEQUENCE [LARGE SCALE GENOMIC DNA]</scope>
    <source>
        <strain evidence="10 11">IAM14233</strain>
    </source>
</reference>
<dbReference type="STRING" id="1123510.GCA_000620025_01020"/>
<evidence type="ECO:0000256" key="8">
    <source>
        <dbReference type="ARBA" id="ARBA00023118"/>
    </source>
</evidence>
<feature type="domain" description="HD Cas3-type" evidence="9">
    <location>
        <begin position="102"/>
        <end position="330"/>
    </location>
</feature>
<keyword evidence="11" id="KW-1185">Reference proteome</keyword>
<dbReference type="PROSITE" id="PS51643">
    <property type="entry name" value="HD_CAS3"/>
    <property type="match status" value="1"/>
</dbReference>
<gene>
    <name evidence="10" type="ORF">ZBT109_0988</name>
</gene>
<dbReference type="OrthoDB" id="220028at2"/>
<dbReference type="Pfam" id="PF21384">
    <property type="entry name" value="Cas3_I-F_Cas2"/>
    <property type="match status" value="1"/>
</dbReference>
<keyword evidence="6 10" id="KW-0347">Helicase</keyword>
<dbReference type="GO" id="GO:0005524">
    <property type="term" value="F:ATP binding"/>
    <property type="evidence" value="ECO:0007669"/>
    <property type="project" value="UniProtKB-KW"/>
</dbReference>
<dbReference type="GO" id="GO:0046872">
    <property type="term" value="F:metal ion binding"/>
    <property type="evidence" value="ECO:0007669"/>
    <property type="project" value="UniProtKB-KW"/>
</dbReference>
<dbReference type="InterPro" id="IPR054712">
    <property type="entry name" value="Cas3-like_dom"/>
</dbReference>
<evidence type="ECO:0000259" key="9">
    <source>
        <dbReference type="PROSITE" id="PS51643"/>
    </source>
</evidence>
<dbReference type="Pfam" id="PF18019">
    <property type="entry name" value="Cas3_HD"/>
    <property type="match status" value="1"/>
</dbReference>
<keyword evidence="8" id="KW-0051">Antiviral defense</keyword>
<protein>
    <submittedName>
        <fullName evidence="10">Predicted helicases</fullName>
    </submittedName>
</protein>
<dbReference type="GO" id="GO:0004386">
    <property type="term" value="F:helicase activity"/>
    <property type="evidence" value="ECO:0007669"/>
    <property type="project" value="UniProtKB-KW"/>
</dbReference>
<comment type="similarity">
    <text evidence="2">In the central section; belongs to the CRISPR-associated helicase Cas3 family.</text>
</comment>
<dbReference type="InterPro" id="IPR048823">
    <property type="entry name" value="Cas3_I-F_Cas2"/>
</dbReference>
<dbReference type="KEGG" id="zpl:ZBT109_0988"/>
<keyword evidence="7" id="KW-0067">ATP-binding</keyword>
<accession>A0A348HDQ5</accession>
<dbReference type="Gene3D" id="1.10.3210.30">
    <property type="match status" value="1"/>
</dbReference>
<evidence type="ECO:0000256" key="3">
    <source>
        <dbReference type="ARBA" id="ARBA00022723"/>
    </source>
</evidence>
<dbReference type="InterPro" id="IPR048824">
    <property type="entry name" value="Cas3-like_C"/>
</dbReference>
<dbReference type="RefSeq" id="WP_027706082.1">
    <property type="nucleotide sequence ID" value="NZ_AP018933.1"/>
</dbReference>
<comment type="similarity">
    <text evidence="1">In the N-terminal section; belongs to the CRISPR-associated nuclease Cas3-HD family.</text>
</comment>
<dbReference type="Proteomes" id="UP000267342">
    <property type="component" value="Chromosome"/>
</dbReference>
<keyword evidence="3" id="KW-0479">Metal-binding</keyword>
<dbReference type="Pfam" id="PF22590">
    <property type="entry name" value="Cas3-like_C_2"/>
    <property type="match status" value="1"/>
</dbReference>
<evidence type="ECO:0000256" key="1">
    <source>
        <dbReference type="ARBA" id="ARBA00006847"/>
    </source>
</evidence>
<dbReference type="Pfam" id="PF21802">
    <property type="entry name" value="Cas3-like_C"/>
    <property type="match status" value="1"/>
</dbReference>